<proteinExistence type="predicted"/>
<dbReference type="Proteomes" id="UP000244519">
    <property type="component" value="Chromosome"/>
</dbReference>
<keyword evidence="3" id="KW-1185">Reference proteome</keyword>
<protein>
    <submittedName>
        <fullName evidence="2">Uncharacterized protein</fullName>
    </submittedName>
</protein>
<reference evidence="2 3" key="1">
    <citation type="journal article" date="2018" name="Genome Biol. Evol.">
        <title>The Genome Sequence of "Candidatus Fokinia solitaria": Insights on Reductive Evolution in Rickettsiales.</title>
        <authorList>
            <person name="Floriano A.M."/>
            <person name="Castelli M."/>
            <person name="Krenek S."/>
            <person name="Berendonk T.U."/>
            <person name="Bazzocchi C."/>
            <person name="Petroni G."/>
            <person name="Sassera D."/>
        </authorList>
    </citation>
    <scope>NUCLEOTIDE SEQUENCE [LARGE SCALE GENOMIC DNA]</scope>
    <source>
        <strain evidence="2">Rio ETE_ALG 3VII</strain>
    </source>
</reference>
<evidence type="ECO:0000256" key="1">
    <source>
        <dbReference type="SAM" id="MobiDB-lite"/>
    </source>
</evidence>
<dbReference type="AlphaFoldDB" id="A0A2U8BS71"/>
<organism evidence="2 3">
    <name type="scientific">Candidatus Fokinia solitaria</name>
    <dbReference type="NCBI Taxonomy" id="1802984"/>
    <lineage>
        <taxon>Bacteria</taxon>
        <taxon>Pseudomonadati</taxon>
        <taxon>Pseudomonadota</taxon>
        <taxon>Alphaproteobacteria</taxon>
        <taxon>Rickettsiales</taxon>
        <taxon>Candidatus Midichloriaceae</taxon>
        <taxon>Candidatus Fokinia</taxon>
    </lineage>
</organism>
<gene>
    <name evidence="2" type="ORF">Fsol_00390</name>
</gene>
<evidence type="ECO:0000313" key="2">
    <source>
        <dbReference type="EMBL" id="AWD33187.1"/>
    </source>
</evidence>
<sequence length="63" mass="7382">MKLYNACTFYAMSMSKDTCKKERLARQLRENLVRRKEVVRTKKSDVNGIQGTKIKQGDKKDEN</sequence>
<evidence type="ECO:0000313" key="3">
    <source>
        <dbReference type="Proteomes" id="UP000244519"/>
    </source>
</evidence>
<feature type="region of interest" description="Disordered" evidence="1">
    <location>
        <begin position="39"/>
        <end position="63"/>
    </location>
</feature>
<name>A0A2U8BS71_9RICK</name>
<dbReference type="EMBL" id="CP025989">
    <property type="protein sequence ID" value="AWD33187.1"/>
    <property type="molecule type" value="Genomic_DNA"/>
</dbReference>
<accession>A0A2U8BS71</accession>
<dbReference type="KEGG" id="fso:Fsol_00390"/>